<evidence type="ECO:0000256" key="1">
    <source>
        <dbReference type="ARBA" id="ARBA00000832"/>
    </source>
</evidence>
<dbReference type="Pfam" id="PF01182">
    <property type="entry name" value="Glucosamine_iso"/>
    <property type="match status" value="1"/>
</dbReference>
<dbReference type="AlphaFoldDB" id="A0AA86TPD0"/>
<dbReference type="NCBIfam" id="TIGR01198">
    <property type="entry name" value="pgl"/>
    <property type="match status" value="1"/>
</dbReference>
<dbReference type="GO" id="GO:0005737">
    <property type="term" value="C:cytoplasm"/>
    <property type="evidence" value="ECO:0007669"/>
    <property type="project" value="UniProtKB-ARBA"/>
</dbReference>
<dbReference type="FunFam" id="3.40.50.1360:FF:000009">
    <property type="entry name" value="Probable 6-phosphogluconolactonase"/>
    <property type="match status" value="1"/>
</dbReference>
<evidence type="ECO:0000313" key="8">
    <source>
        <dbReference type="EMBL" id="CAJ1974447.1"/>
    </source>
</evidence>
<keyword evidence="6" id="KW-0472">Membrane</keyword>
<keyword evidence="5" id="KW-0378">Hydrolase</keyword>
<dbReference type="CDD" id="cd01400">
    <property type="entry name" value="6PGL"/>
    <property type="match status" value="1"/>
</dbReference>
<comment type="pathway">
    <text evidence="2">Carbohydrate degradation; pentose phosphate pathway; D-ribulose 5-phosphate from D-glucose 6-phosphate (oxidative stage): step 2/3.</text>
</comment>
<evidence type="ECO:0000256" key="6">
    <source>
        <dbReference type="SAM" id="Phobius"/>
    </source>
</evidence>
<sequence>MAYTHSTLFSNTLRFPLSSFPNRNLHPLSTHLFFSRPLTFKAVSVNRKSFSPPLKASMTETNNVAVEVLEKDDLAVSLAKYVADLSNKFTSERGAFTVCLSGGSLINYLRKLLEPPYVDSLEWSKWHVFWVDERVVPKTHDDSNYKLALDGLLSKVPIPPGNVYAINDALSAEGAADDYETCLRQLVKNSVIATSPASGFPKFDLMLLGMGPDGHVASLFPGHPLVEENKRWVTFIKDSPKPPPERITFTFPVINASAYAALVVTGKGKADAVHSVLGKSQNSAKLPAGLVSPEGELKWFLDKGAASKLTYYKQEMSSNHMGNAILGDANNALLTSSIILKNFSHNRPLSDLKVAIDGKTKTRKTNGPHNNSKYHMVQKLALAIRFRETKSGTSDHGKGIIVISLSMVTSTHSNSTGDTHFFTGAAGLVSMSAAAVTPAVLFTALAGLAFVAGLFCGASR</sequence>
<comment type="catalytic activity">
    <reaction evidence="1">
        <text>6-phospho-D-glucono-1,5-lactone + H2O = 6-phospho-D-gluconate + H(+)</text>
        <dbReference type="Rhea" id="RHEA:12556"/>
        <dbReference type="ChEBI" id="CHEBI:15377"/>
        <dbReference type="ChEBI" id="CHEBI:15378"/>
        <dbReference type="ChEBI" id="CHEBI:57955"/>
        <dbReference type="ChEBI" id="CHEBI:58759"/>
        <dbReference type="EC" id="3.1.1.31"/>
    </reaction>
</comment>
<feature type="domain" description="Glucosamine/galactosamine-6-phosphate isomerase" evidence="7">
    <location>
        <begin position="71"/>
        <end position="299"/>
    </location>
</feature>
<protein>
    <recommendedName>
        <fullName evidence="4">6-phosphogluconolactonase</fullName>
        <ecNumber evidence="4">3.1.1.31</ecNumber>
    </recommendedName>
</protein>
<keyword evidence="6" id="KW-0812">Transmembrane</keyword>
<evidence type="ECO:0000313" key="9">
    <source>
        <dbReference type="Proteomes" id="UP001189624"/>
    </source>
</evidence>
<dbReference type="Proteomes" id="UP001189624">
    <property type="component" value="Chromosome 9"/>
</dbReference>
<keyword evidence="6" id="KW-1133">Transmembrane helix</keyword>
<dbReference type="InterPro" id="IPR005900">
    <property type="entry name" value="6-phosphogluconolactonase_DevB"/>
</dbReference>
<evidence type="ECO:0000256" key="2">
    <source>
        <dbReference type="ARBA" id="ARBA00004961"/>
    </source>
</evidence>
<dbReference type="GO" id="GO:0006098">
    <property type="term" value="P:pentose-phosphate shunt"/>
    <property type="evidence" value="ECO:0007669"/>
    <property type="project" value="InterPro"/>
</dbReference>
<keyword evidence="9" id="KW-1185">Reference proteome</keyword>
<dbReference type="EMBL" id="OY731406">
    <property type="protein sequence ID" value="CAJ1974447.1"/>
    <property type="molecule type" value="Genomic_DNA"/>
</dbReference>
<dbReference type="SUPFAM" id="SSF100950">
    <property type="entry name" value="NagB/RpiA/CoA transferase-like"/>
    <property type="match status" value="1"/>
</dbReference>
<dbReference type="InterPro" id="IPR006148">
    <property type="entry name" value="Glc/Gal-6P_isomerase"/>
</dbReference>
<gene>
    <name evidence="8" type="ORF">AYBTSS11_LOCUS26526</name>
</gene>
<dbReference type="Gramene" id="rna-AYBTSS11_LOCUS26526">
    <property type="protein sequence ID" value="CAJ1974447.1"/>
    <property type="gene ID" value="gene-AYBTSS11_LOCUS26526"/>
</dbReference>
<evidence type="ECO:0000256" key="5">
    <source>
        <dbReference type="ARBA" id="ARBA00022801"/>
    </source>
</evidence>
<dbReference type="GO" id="GO:0005975">
    <property type="term" value="P:carbohydrate metabolic process"/>
    <property type="evidence" value="ECO:0007669"/>
    <property type="project" value="InterPro"/>
</dbReference>
<dbReference type="InterPro" id="IPR037171">
    <property type="entry name" value="NagB/RpiA_transferase-like"/>
</dbReference>
<proteinExistence type="inferred from homology"/>
<dbReference type="InterPro" id="IPR039104">
    <property type="entry name" value="6PGL"/>
</dbReference>
<evidence type="ECO:0000256" key="4">
    <source>
        <dbReference type="ARBA" id="ARBA00013198"/>
    </source>
</evidence>
<dbReference type="Gene3D" id="3.40.50.1360">
    <property type="match status" value="1"/>
</dbReference>
<name>A0AA86TPD0_9FABA</name>
<organism evidence="8 9">
    <name type="scientific">Sphenostylis stenocarpa</name>
    <dbReference type="NCBI Taxonomy" id="92480"/>
    <lineage>
        <taxon>Eukaryota</taxon>
        <taxon>Viridiplantae</taxon>
        <taxon>Streptophyta</taxon>
        <taxon>Embryophyta</taxon>
        <taxon>Tracheophyta</taxon>
        <taxon>Spermatophyta</taxon>
        <taxon>Magnoliopsida</taxon>
        <taxon>eudicotyledons</taxon>
        <taxon>Gunneridae</taxon>
        <taxon>Pentapetalae</taxon>
        <taxon>rosids</taxon>
        <taxon>fabids</taxon>
        <taxon>Fabales</taxon>
        <taxon>Fabaceae</taxon>
        <taxon>Papilionoideae</taxon>
        <taxon>50 kb inversion clade</taxon>
        <taxon>NPAAA clade</taxon>
        <taxon>indigoferoid/millettioid clade</taxon>
        <taxon>Phaseoleae</taxon>
        <taxon>Sphenostylis</taxon>
    </lineage>
</organism>
<dbReference type="GO" id="GO:0017057">
    <property type="term" value="F:6-phosphogluconolactonase activity"/>
    <property type="evidence" value="ECO:0007669"/>
    <property type="project" value="UniProtKB-EC"/>
</dbReference>
<feature type="transmembrane region" description="Helical" evidence="6">
    <location>
        <begin position="439"/>
        <end position="458"/>
    </location>
</feature>
<comment type="similarity">
    <text evidence="3">Belongs to the glucosamine/galactosamine-6-phosphate isomerase family. 6-phosphogluconolactonase subfamily.</text>
</comment>
<reference evidence="8" key="1">
    <citation type="submission" date="2023-10" db="EMBL/GenBank/DDBJ databases">
        <authorList>
            <person name="Domelevo Entfellner J.-B."/>
        </authorList>
    </citation>
    <scope>NUCLEOTIDE SEQUENCE</scope>
</reference>
<dbReference type="PANTHER" id="PTHR11054">
    <property type="entry name" value="6-PHOSPHOGLUCONOLACTONASE"/>
    <property type="match status" value="1"/>
</dbReference>
<accession>A0AA86TPD0</accession>
<evidence type="ECO:0000256" key="3">
    <source>
        <dbReference type="ARBA" id="ARBA00010662"/>
    </source>
</evidence>
<evidence type="ECO:0000259" key="7">
    <source>
        <dbReference type="Pfam" id="PF01182"/>
    </source>
</evidence>
<dbReference type="EC" id="3.1.1.31" evidence="4"/>
<dbReference type="PANTHER" id="PTHR11054:SF22">
    <property type="entry name" value="6-PHOSPHOGLUCONOLACTONASE 3, CHLOROPLASTIC"/>
    <property type="match status" value="1"/>
</dbReference>